<comment type="similarity">
    <text evidence="1 9">Belongs to the thiolase-like superfamily. FabH family.</text>
</comment>
<dbReference type="GO" id="GO:0006633">
    <property type="term" value="P:fatty acid biosynthetic process"/>
    <property type="evidence" value="ECO:0007669"/>
    <property type="project" value="UniProtKB-UniRule"/>
</dbReference>
<keyword evidence="2 9" id="KW-0444">Lipid biosynthesis</keyword>
<dbReference type="Pfam" id="PF08541">
    <property type="entry name" value="ACP_syn_III_C"/>
    <property type="match status" value="1"/>
</dbReference>
<evidence type="ECO:0000256" key="7">
    <source>
        <dbReference type="ARBA" id="ARBA00023268"/>
    </source>
</evidence>
<comment type="pathway">
    <text evidence="9">Lipid metabolism; fatty acid biosynthesis.</text>
</comment>
<dbReference type="UniPathway" id="UPA00094"/>
<dbReference type="Proteomes" id="UP000257479">
    <property type="component" value="Unassembled WGS sequence"/>
</dbReference>
<dbReference type="Gene3D" id="3.40.47.10">
    <property type="match status" value="1"/>
</dbReference>
<accession>A0A3C1KHD6</accession>
<dbReference type="Pfam" id="PF08545">
    <property type="entry name" value="ACP_syn_III"/>
    <property type="match status" value="1"/>
</dbReference>
<dbReference type="EC" id="2.3.1.180" evidence="9"/>
<protein>
    <recommendedName>
        <fullName evidence="9">Beta-ketoacyl-[acyl-carrier-protein] synthase III</fullName>
        <shortName evidence="9">Beta-ketoacyl-ACP synthase III</shortName>
        <shortName evidence="9">KAS III</shortName>
        <ecNumber evidence="9">2.3.1.180</ecNumber>
    </recommendedName>
    <alternativeName>
        <fullName evidence="9">3-oxoacyl-[acyl-carrier-protein] synthase 3</fullName>
    </alternativeName>
    <alternativeName>
        <fullName evidence="9">3-oxoacyl-[acyl-carrier-protein] synthase III</fullName>
    </alternativeName>
</protein>
<keyword evidence="9" id="KW-0963">Cytoplasm</keyword>
<keyword evidence="7 9" id="KW-0511">Multifunctional enzyme</keyword>
<comment type="domain">
    <text evidence="9">The last Arg residue of the ACP-binding site is essential for the weak association between ACP/AcpP and FabH.</text>
</comment>
<dbReference type="InterPro" id="IPR004655">
    <property type="entry name" value="FabH"/>
</dbReference>
<organism evidence="12 13">
    <name type="scientific">Microbacterium ginsengisoli</name>
    <dbReference type="NCBI Taxonomy" id="400772"/>
    <lineage>
        <taxon>Bacteria</taxon>
        <taxon>Bacillati</taxon>
        <taxon>Actinomycetota</taxon>
        <taxon>Actinomycetes</taxon>
        <taxon>Micrococcales</taxon>
        <taxon>Microbacteriaceae</taxon>
        <taxon>Microbacterium</taxon>
    </lineage>
</organism>
<evidence type="ECO:0000259" key="11">
    <source>
        <dbReference type="Pfam" id="PF08545"/>
    </source>
</evidence>
<comment type="catalytic activity">
    <reaction evidence="9">
        <text>malonyl-[ACP] + acetyl-CoA + H(+) = 3-oxobutanoyl-[ACP] + CO2 + CoA</text>
        <dbReference type="Rhea" id="RHEA:12080"/>
        <dbReference type="Rhea" id="RHEA-COMP:9623"/>
        <dbReference type="Rhea" id="RHEA-COMP:9625"/>
        <dbReference type="ChEBI" id="CHEBI:15378"/>
        <dbReference type="ChEBI" id="CHEBI:16526"/>
        <dbReference type="ChEBI" id="CHEBI:57287"/>
        <dbReference type="ChEBI" id="CHEBI:57288"/>
        <dbReference type="ChEBI" id="CHEBI:78449"/>
        <dbReference type="ChEBI" id="CHEBI:78450"/>
        <dbReference type="EC" id="2.3.1.180"/>
    </reaction>
</comment>
<dbReference type="AlphaFoldDB" id="A0A3C1KHD6"/>
<dbReference type="GO" id="GO:0005737">
    <property type="term" value="C:cytoplasm"/>
    <property type="evidence" value="ECO:0007669"/>
    <property type="project" value="UniProtKB-SubCell"/>
</dbReference>
<keyword evidence="4 9" id="KW-0276">Fatty acid metabolism</keyword>
<evidence type="ECO:0000313" key="12">
    <source>
        <dbReference type="EMBL" id="HAN26107.1"/>
    </source>
</evidence>
<evidence type="ECO:0000256" key="6">
    <source>
        <dbReference type="ARBA" id="ARBA00023160"/>
    </source>
</evidence>
<keyword evidence="8 9" id="KW-0012">Acyltransferase</keyword>
<dbReference type="CDD" id="cd00830">
    <property type="entry name" value="KAS_III"/>
    <property type="match status" value="1"/>
</dbReference>
<evidence type="ECO:0000256" key="5">
    <source>
        <dbReference type="ARBA" id="ARBA00023098"/>
    </source>
</evidence>
<evidence type="ECO:0000256" key="8">
    <source>
        <dbReference type="ARBA" id="ARBA00023315"/>
    </source>
</evidence>
<dbReference type="GO" id="GO:0033818">
    <property type="term" value="F:beta-ketoacyl-acyl-carrier-protein synthase III activity"/>
    <property type="evidence" value="ECO:0007669"/>
    <property type="project" value="UniProtKB-UniRule"/>
</dbReference>
<evidence type="ECO:0000256" key="2">
    <source>
        <dbReference type="ARBA" id="ARBA00022516"/>
    </source>
</evidence>
<gene>
    <name evidence="9" type="primary">fabH</name>
    <name evidence="12" type="ORF">DCP95_16290</name>
</gene>
<evidence type="ECO:0000256" key="1">
    <source>
        <dbReference type="ARBA" id="ARBA00008642"/>
    </source>
</evidence>
<name>A0A3C1KHD6_9MICO</name>
<evidence type="ECO:0000256" key="3">
    <source>
        <dbReference type="ARBA" id="ARBA00022679"/>
    </source>
</evidence>
<dbReference type="GO" id="GO:0004315">
    <property type="term" value="F:3-oxoacyl-[acyl-carrier-protein] synthase activity"/>
    <property type="evidence" value="ECO:0007669"/>
    <property type="project" value="InterPro"/>
</dbReference>
<comment type="subunit">
    <text evidence="9">Homodimer.</text>
</comment>
<dbReference type="SUPFAM" id="SSF53901">
    <property type="entry name" value="Thiolase-like"/>
    <property type="match status" value="1"/>
</dbReference>
<dbReference type="PANTHER" id="PTHR43091:SF1">
    <property type="entry name" value="BETA-KETOACYL-[ACYL-CARRIER-PROTEIN] SYNTHASE III, CHLOROPLASTIC"/>
    <property type="match status" value="1"/>
</dbReference>
<feature type="domain" description="Beta-ketoacyl-[acyl-carrier-protein] synthase III N-terminal" evidence="11">
    <location>
        <begin position="102"/>
        <end position="179"/>
    </location>
</feature>
<comment type="subcellular location">
    <subcellularLocation>
        <location evidence="9">Cytoplasm</location>
    </subcellularLocation>
</comment>
<sequence>MSVRVAGIGTALPEKVVTNNDLAQHMETSDAWIRERSGIGERRVGGSTVDMAVEAATAAIAAADLTPDDIGFLVLCTTTPEKTFPASSAMVAAGLGITCGAMDLNVVCAGFPYGYVAAYGMMTTPGGPDRVLVIGSDAMSTIVDWTDRSTAILFGDGAGAVVLEKSPQGELLGQDFGVNGDLESILYCDLGDTIVMEGREVFKRAVRAVTGSVENALAQAGISAEDIDVVLPHQANIRIIEAVTQRLGIPMEKTFNVLEHTGNTSGASIPMAMAAADEAGVLEPGALVLMSGFGAGMAWGSVVVRW</sequence>
<feature type="active site" evidence="9">
    <location>
        <position position="233"/>
    </location>
</feature>
<dbReference type="InterPro" id="IPR013751">
    <property type="entry name" value="ACP_syn_III_N"/>
</dbReference>
<feature type="active site" evidence="9">
    <location>
        <position position="263"/>
    </location>
</feature>
<feature type="domain" description="Beta-ketoacyl-[acyl-carrier-protein] synthase III C-terminal" evidence="10">
    <location>
        <begin position="217"/>
        <end position="306"/>
    </location>
</feature>
<keyword evidence="6 9" id="KW-0275">Fatty acid biosynthesis</keyword>
<feature type="active site" evidence="9">
    <location>
        <position position="108"/>
    </location>
</feature>
<evidence type="ECO:0000259" key="10">
    <source>
        <dbReference type="Pfam" id="PF08541"/>
    </source>
</evidence>
<dbReference type="InterPro" id="IPR016039">
    <property type="entry name" value="Thiolase-like"/>
</dbReference>
<comment type="caution">
    <text evidence="12">The sequence shown here is derived from an EMBL/GenBank/DDBJ whole genome shotgun (WGS) entry which is preliminary data.</text>
</comment>
<evidence type="ECO:0000313" key="13">
    <source>
        <dbReference type="Proteomes" id="UP000257479"/>
    </source>
</evidence>
<feature type="region of interest" description="ACP-binding" evidence="9">
    <location>
        <begin position="234"/>
        <end position="238"/>
    </location>
</feature>
<evidence type="ECO:0000256" key="4">
    <source>
        <dbReference type="ARBA" id="ARBA00022832"/>
    </source>
</evidence>
<proteinExistence type="inferred from homology"/>
<dbReference type="NCBIfam" id="NF006829">
    <property type="entry name" value="PRK09352.1"/>
    <property type="match status" value="1"/>
</dbReference>
<dbReference type="InterPro" id="IPR013747">
    <property type="entry name" value="ACP_syn_III_C"/>
</dbReference>
<keyword evidence="3 9" id="KW-0808">Transferase</keyword>
<evidence type="ECO:0000256" key="9">
    <source>
        <dbReference type="HAMAP-Rule" id="MF_01815"/>
    </source>
</evidence>
<dbReference type="EMBL" id="DMNG01000285">
    <property type="protein sequence ID" value="HAN26107.1"/>
    <property type="molecule type" value="Genomic_DNA"/>
</dbReference>
<dbReference type="PANTHER" id="PTHR43091">
    <property type="entry name" value="3-OXOACYL-[ACYL-CARRIER-PROTEIN] SYNTHASE"/>
    <property type="match status" value="1"/>
</dbReference>
<reference evidence="12 13" key="1">
    <citation type="journal article" date="2018" name="Nat. Biotechnol.">
        <title>A standardized bacterial taxonomy based on genome phylogeny substantially revises the tree of life.</title>
        <authorList>
            <person name="Parks D.H."/>
            <person name="Chuvochina M."/>
            <person name="Waite D.W."/>
            <person name="Rinke C."/>
            <person name="Skarshewski A."/>
            <person name="Chaumeil P.A."/>
            <person name="Hugenholtz P."/>
        </authorList>
    </citation>
    <scope>NUCLEOTIDE SEQUENCE [LARGE SCALE GENOMIC DNA]</scope>
    <source>
        <strain evidence="12">UBA9152</strain>
    </source>
</reference>
<dbReference type="NCBIfam" id="TIGR00747">
    <property type="entry name" value="fabH"/>
    <property type="match status" value="1"/>
</dbReference>
<comment type="function">
    <text evidence="9">Catalyzes the condensation reaction of fatty acid synthesis by the addition to an acyl acceptor of two carbons from malonyl-ACP. Catalyzes the first condensation reaction which initiates fatty acid synthesis and may therefore play a role in governing the total rate of fatty acid production. Possesses both acetoacetyl-ACP synthase and acetyl transacylase activities. Its substrate specificity determines the biosynthesis of branched-chain and/or straight-chain of fatty acids.</text>
</comment>
<keyword evidence="5 9" id="KW-0443">Lipid metabolism</keyword>
<dbReference type="HAMAP" id="MF_01815">
    <property type="entry name" value="FabH"/>
    <property type="match status" value="1"/>
</dbReference>